<protein>
    <recommendedName>
        <fullName evidence="8">Carboxylic ester hydrolase</fullName>
        <ecNumber evidence="8">3.1.1.-</ecNumber>
    </recommendedName>
</protein>
<dbReference type="InterPro" id="IPR002018">
    <property type="entry name" value="CarbesteraseB"/>
</dbReference>
<evidence type="ECO:0000256" key="3">
    <source>
        <dbReference type="ARBA" id="ARBA00022801"/>
    </source>
</evidence>
<feature type="active site" description="Acyl-ester intermediate" evidence="7">
    <location>
        <position position="191"/>
    </location>
</feature>
<dbReference type="GO" id="GO:0003990">
    <property type="term" value="F:acetylcholinesterase activity"/>
    <property type="evidence" value="ECO:0007669"/>
    <property type="project" value="UniProtKB-EC"/>
</dbReference>
<dbReference type="EC" id="3.1.1.-" evidence="8"/>
<dbReference type="OMA" id="MYVALEW"/>
<comment type="similarity">
    <text evidence="1 8">Belongs to the type-B carboxylesterase/lipase family.</text>
</comment>
<dbReference type="InterPro" id="IPR019826">
    <property type="entry name" value="Carboxylesterase_B_AS"/>
</dbReference>
<dbReference type="Pfam" id="PF00135">
    <property type="entry name" value="COesterase"/>
    <property type="match status" value="1"/>
</dbReference>
<proteinExistence type="inferred from homology"/>
<name>A0A336M9J9_CULSO</name>
<evidence type="ECO:0000256" key="5">
    <source>
        <dbReference type="ARBA" id="ARBA00023180"/>
    </source>
</evidence>
<dbReference type="PANTHER" id="PTHR43142:SF1">
    <property type="entry name" value="CARBOXYLIC ESTER HYDROLASE"/>
    <property type="match status" value="1"/>
</dbReference>
<accession>A0A336M9J9</accession>
<dbReference type="PANTHER" id="PTHR43142">
    <property type="entry name" value="CARBOXYLIC ESTER HYDROLASE"/>
    <property type="match status" value="1"/>
</dbReference>
<evidence type="ECO:0000256" key="4">
    <source>
        <dbReference type="ARBA" id="ARBA00023157"/>
    </source>
</evidence>
<dbReference type="VEuPathDB" id="VectorBase:CSON013992"/>
<keyword evidence="4" id="KW-1015">Disulfide bond</keyword>
<evidence type="ECO:0000256" key="6">
    <source>
        <dbReference type="ARBA" id="ARBA00048484"/>
    </source>
</evidence>
<dbReference type="EMBL" id="UFQT01000746">
    <property type="protein sequence ID" value="SSX26915.1"/>
    <property type="molecule type" value="Genomic_DNA"/>
</dbReference>
<evidence type="ECO:0000313" key="10">
    <source>
        <dbReference type="EMBL" id="SSX26915.1"/>
    </source>
</evidence>
<dbReference type="AlphaFoldDB" id="A0A336M9J9"/>
<evidence type="ECO:0000259" key="9">
    <source>
        <dbReference type="Pfam" id="PF00135"/>
    </source>
</evidence>
<dbReference type="SUPFAM" id="SSF53474">
    <property type="entry name" value="alpha/beta-Hydrolases"/>
    <property type="match status" value="1"/>
</dbReference>
<dbReference type="PRINTS" id="PR00878">
    <property type="entry name" value="CHOLNESTRASE"/>
</dbReference>
<reference evidence="10" key="1">
    <citation type="submission" date="2018-07" db="EMBL/GenBank/DDBJ databases">
        <authorList>
            <person name="Quirk P.G."/>
            <person name="Krulwich T.A."/>
        </authorList>
    </citation>
    <scope>NUCLEOTIDE SEQUENCE</scope>
</reference>
<comment type="catalytic activity">
    <reaction evidence="6">
        <text>acetylcholine + H2O = choline + acetate + H(+)</text>
        <dbReference type="Rhea" id="RHEA:17561"/>
        <dbReference type="ChEBI" id="CHEBI:15354"/>
        <dbReference type="ChEBI" id="CHEBI:15355"/>
        <dbReference type="ChEBI" id="CHEBI:15377"/>
        <dbReference type="ChEBI" id="CHEBI:15378"/>
        <dbReference type="ChEBI" id="CHEBI:30089"/>
        <dbReference type="EC" id="3.1.1.7"/>
    </reaction>
</comment>
<dbReference type="PROSITE" id="PS00122">
    <property type="entry name" value="CARBOXYLESTERASE_B_1"/>
    <property type="match status" value="1"/>
</dbReference>
<dbReference type="Gene3D" id="3.40.50.1820">
    <property type="entry name" value="alpha/beta hydrolase"/>
    <property type="match status" value="1"/>
</dbReference>
<keyword evidence="5" id="KW-0325">Glycoprotein</keyword>
<dbReference type="InterPro" id="IPR000997">
    <property type="entry name" value="Cholinesterase"/>
</dbReference>
<feature type="active site" description="Charge relay system" evidence="7">
    <location>
        <position position="324"/>
    </location>
</feature>
<evidence type="ECO:0000256" key="2">
    <source>
        <dbReference type="ARBA" id="ARBA00022487"/>
    </source>
</evidence>
<sequence length="530" mass="60379">MNLQEIIHTKSGPIQGLLKKSELGDNYYSFERIPYAKAPIGELRFKAPVPIDPWNETLDASKEGPIPHCAKNHFDLPESEDCLNLNVYSKNIRPINDKKLPVIIYIYGGGFYAGSSSTKLYGPDYLMQKDVILVTFNYRLGPLGFLHFDDPSLNIPGNAGLKDQLLVLKWVQKNIEFFGGDKNNVTLIGHSAGAASVGYHMISESSKNLFHRAVLMSGNAFCSCVLMPPNKMNLELAKITGWNGVGGDKAALNHLMTIDGDLLMKTSLALMTQEKIEQGFIFPFGPIIETFKSESSFLSENPVILARNAWSKDIDIIIGYTSNETLMEILSKTYELYKNIKSYQLIIPRDGIVGKTEESLIENAKRIRELYKDFLDPQDFADFRNDYLLLHALHRNVHSRLNYKTTGKTFTYRFCYDIPTRNYRKISSGLSKFAGCVHGDDLSYIFTNAFTSKPEKESKDWIAVQKTVDLFTGFAVMGSKKLDELKWNEVEKEQLPYEYKCMEIDDEWIMKTLPEMKRIKNYDSIYEELH</sequence>
<gene>
    <name evidence="10" type="primary">CSON013992</name>
</gene>
<evidence type="ECO:0000256" key="1">
    <source>
        <dbReference type="ARBA" id="ARBA00005964"/>
    </source>
</evidence>
<feature type="domain" description="Carboxylesterase type B" evidence="9">
    <location>
        <begin position="5"/>
        <end position="497"/>
    </location>
</feature>
<evidence type="ECO:0000256" key="7">
    <source>
        <dbReference type="PIRSR" id="PIRSR600997-1"/>
    </source>
</evidence>
<evidence type="ECO:0000256" key="8">
    <source>
        <dbReference type="RuleBase" id="RU361235"/>
    </source>
</evidence>
<keyword evidence="3 8" id="KW-0378">Hydrolase</keyword>
<feature type="active site" description="Charge relay system" evidence="7">
    <location>
        <position position="438"/>
    </location>
</feature>
<organism evidence="10">
    <name type="scientific">Culicoides sonorensis</name>
    <name type="common">Biting midge</name>
    <dbReference type="NCBI Taxonomy" id="179676"/>
    <lineage>
        <taxon>Eukaryota</taxon>
        <taxon>Metazoa</taxon>
        <taxon>Ecdysozoa</taxon>
        <taxon>Arthropoda</taxon>
        <taxon>Hexapoda</taxon>
        <taxon>Insecta</taxon>
        <taxon>Pterygota</taxon>
        <taxon>Neoptera</taxon>
        <taxon>Endopterygota</taxon>
        <taxon>Diptera</taxon>
        <taxon>Nematocera</taxon>
        <taxon>Chironomoidea</taxon>
        <taxon>Ceratopogonidae</taxon>
        <taxon>Ceratopogoninae</taxon>
        <taxon>Culicoides</taxon>
        <taxon>Monoculicoides</taxon>
    </lineage>
</organism>
<dbReference type="InterPro" id="IPR029058">
    <property type="entry name" value="AB_hydrolase_fold"/>
</dbReference>
<keyword evidence="2" id="KW-0719">Serine esterase</keyword>